<evidence type="ECO:0000313" key="3">
    <source>
        <dbReference type="Proteomes" id="UP000030687"/>
    </source>
</evidence>
<proteinExistence type="predicted"/>
<dbReference type="Proteomes" id="UP000030687">
    <property type="component" value="Unassembled WGS sequence"/>
</dbReference>
<dbReference type="PANTHER" id="PTHR22930:SF293">
    <property type="entry name" value="PROTEIN ALP1-LIKE"/>
    <property type="match status" value="1"/>
</dbReference>
<dbReference type="eggNOG" id="KOG4585">
    <property type="taxonomic scope" value="Eukaryota"/>
</dbReference>
<accession>V4TWX6</accession>
<dbReference type="InterPro" id="IPR058353">
    <property type="entry name" value="DUF8040"/>
</dbReference>
<gene>
    <name evidence="2" type="ORF">CICLE_v10010424mg</name>
</gene>
<dbReference type="Gramene" id="ESR65093">
    <property type="protein sequence ID" value="ESR65093"/>
    <property type="gene ID" value="CICLE_v10010424mg"/>
</dbReference>
<dbReference type="InterPro" id="IPR045249">
    <property type="entry name" value="HARBI1-like"/>
</dbReference>
<organism evidence="2 3">
    <name type="scientific">Citrus clementina</name>
    <name type="common">Clementine</name>
    <name type="synonym">Citrus deliciosa x Citrus sinensis</name>
    <dbReference type="NCBI Taxonomy" id="85681"/>
    <lineage>
        <taxon>Eukaryota</taxon>
        <taxon>Viridiplantae</taxon>
        <taxon>Streptophyta</taxon>
        <taxon>Embryophyta</taxon>
        <taxon>Tracheophyta</taxon>
        <taxon>Spermatophyta</taxon>
        <taxon>Magnoliopsida</taxon>
        <taxon>eudicotyledons</taxon>
        <taxon>Gunneridae</taxon>
        <taxon>Pentapetalae</taxon>
        <taxon>rosids</taxon>
        <taxon>malvids</taxon>
        <taxon>Sapindales</taxon>
        <taxon>Rutaceae</taxon>
        <taxon>Aurantioideae</taxon>
        <taxon>Citrus</taxon>
    </lineage>
</organism>
<evidence type="ECO:0000313" key="2">
    <source>
        <dbReference type="EMBL" id="ESR65093.1"/>
    </source>
</evidence>
<feature type="domain" description="DUF8040" evidence="1">
    <location>
        <begin position="1"/>
        <end position="70"/>
    </location>
</feature>
<dbReference type="PANTHER" id="PTHR22930">
    <property type="match status" value="1"/>
</dbReference>
<dbReference type="Pfam" id="PF26138">
    <property type="entry name" value="DUF8040"/>
    <property type="match status" value="1"/>
</dbReference>
<keyword evidence="3" id="KW-1185">Reference proteome</keyword>
<dbReference type="EMBL" id="KI535697">
    <property type="protein sequence ID" value="ESR65093.1"/>
    <property type="molecule type" value="Genomic_DNA"/>
</dbReference>
<reference evidence="2 3" key="1">
    <citation type="submission" date="2013-10" db="EMBL/GenBank/DDBJ databases">
        <authorList>
            <consortium name="International Citrus Genome Consortium"/>
            <person name="Jenkins J."/>
            <person name="Schmutz J."/>
            <person name="Prochnik S."/>
            <person name="Rokhsar D."/>
            <person name="Gmitter F."/>
            <person name="Ollitrault P."/>
            <person name="Machado M."/>
            <person name="Talon M."/>
            <person name="Wincker P."/>
            <person name="Jaillon O."/>
            <person name="Morgante M."/>
        </authorList>
    </citation>
    <scope>NUCLEOTIDE SEQUENCE</scope>
    <source>
        <strain evidence="3">cv. Clemenules</strain>
    </source>
</reference>
<dbReference type="STRING" id="85681.V4TWX6"/>
<protein>
    <recommendedName>
        <fullName evidence="1">DUF8040 domain-containing protein</fullName>
    </recommendedName>
</protein>
<dbReference type="OMA" id="RIVIKCF"/>
<feature type="non-terminal residue" evidence="2">
    <location>
        <position position="110"/>
    </location>
</feature>
<dbReference type="KEGG" id="cic:CICLE_v10010424mg"/>
<evidence type="ECO:0000259" key="1">
    <source>
        <dbReference type="Pfam" id="PF26138"/>
    </source>
</evidence>
<sequence>MDRQTFFKLCKLFCEKGSLVRSKRVFPEEMVAMFLSILAHHVKNWVVGFNFKRFKRIVIKCFHEYLRAMIRCQKEFWKQPEPITDNSTDPKWEWFMNYLGALDDTYIKVH</sequence>
<dbReference type="InParanoid" id="V4TWX6"/>
<dbReference type="AlphaFoldDB" id="V4TWX6"/>
<name>V4TWX6_CITCL</name>